<dbReference type="InterPro" id="IPR051094">
    <property type="entry name" value="Diverse_Catalytic_Enzymes"/>
</dbReference>
<evidence type="ECO:0000256" key="2">
    <source>
        <dbReference type="ARBA" id="ARBA00022723"/>
    </source>
</evidence>
<comment type="caution">
    <text evidence="8">The sequence shown here is derived from an EMBL/GenBank/DDBJ whole genome shotgun (WGS) entry which is preliminary data.</text>
</comment>
<proteinExistence type="predicted"/>
<dbReference type="InterPro" id="IPR006674">
    <property type="entry name" value="HD_domain"/>
</dbReference>
<keyword evidence="2" id="KW-0479">Metal-binding</keyword>
<dbReference type="SMART" id="SM00471">
    <property type="entry name" value="HDc"/>
    <property type="match status" value="1"/>
</dbReference>
<dbReference type="PANTHER" id="PTHR35795:SF1">
    <property type="entry name" value="BIS(5'-NUCLEOSYL)-TETRAPHOSPHATASE, SYMMETRICAL"/>
    <property type="match status" value="1"/>
</dbReference>
<dbReference type="CDD" id="cd00077">
    <property type="entry name" value="HDc"/>
    <property type="match status" value="1"/>
</dbReference>
<keyword evidence="3" id="KW-0547">Nucleotide-binding</keyword>
<evidence type="ECO:0000256" key="4">
    <source>
        <dbReference type="ARBA" id="ARBA00022801"/>
    </source>
</evidence>
<feature type="domain" description="HD" evidence="7">
    <location>
        <begin position="23"/>
        <end position="138"/>
    </location>
</feature>
<sequence>MIVGVHTIEEIHHKLRQNVSSHRYTHTLGVIDAAIYLAKKYGENEEAAYMAALLHDYAKDFSKEQLEEYMRQNNLEVDEIMANAYQLIHGKVAAHIAKYEFNIYDENILNAIEYHTTGRRKMSKLEKIIYLADFIELGRNYIGVEELRMIAEKDLDAAVLQAINNTISYVLSMGGLLHTNTVEARNSLLYRDKQH</sequence>
<evidence type="ECO:0000256" key="3">
    <source>
        <dbReference type="ARBA" id="ARBA00022741"/>
    </source>
</evidence>
<dbReference type="InterPro" id="IPR006675">
    <property type="entry name" value="HDIG_dom"/>
</dbReference>
<dbReference type="PROSITE" id="PS51831">
    <property type="entry name" value="HD"/>
    <property type="match status" value="1"/>
</dbReference>
<dbReference type="PANTHER" id="PTHR35795">
    <property type="entry name" value="SLR1885 PROTEIN"/>
    <property type="match status" value="1"/>
</dbReference>
<dbReference type="EMBL" id="JAHLQK010000006">
    <property type="protein sequence ID" value="MBU5677720.1"/>
    <property type="molecule type" value="Genomic_DNA"/>
</dbReference>
<keyword evidence="5" id="KW-0408">Iron</keyword>
<dbReference type="EC" id="3.6.1.41" evidence="1"/>
<protein>
    <recommendedName>
        <fullName evidence="1">bis(5'-nucleosyl)-tetraphosphatase (symmetrical)</fullName>
        <ecNumber evidence="1">3.6.1.41</ecNumber>
    </recommendedName>
</protein>
<dbReference type="Proteomes" id="UP000779508">
    <property type="component" value="Unassembled WGS sequence"/>
</dbReference>
<evidence type="ECO:0000256" key="1">
    <source>
        <dbReference type="ARBA" id="ARBA00012506"/>
    </source>
</evidence>
<organism evidence="8 9">
    <name type="scientific">Alkaliphilus flagellatus</name>
    <dbReference type="NCBI Taxonomy" id="2841507"/>
    <lineage>
        <taxon>Bacteria</taxon>
        <taxon>Bacillati</taxon>
        <taxon>Bacillota</taxon>
        <taxon>Clostridia</taxon>
        <taxon>Peptostreptococcales</taxon>
        <taxon>Natronincolaceae</taxon>
        <taxon>Alkaliphilus</taxon>
    </lineage>
</organism>
<dbReference type="NCBIfam" id="TIGR00277">
    <property type="entry name" value="HDIG"/>
    <property type="match status" value="1"/>
</dbReference>
<dbReference type="InterPro" id="IPR003607">
    <property type="entry name" value="HD/PDEase_dom"/>
</dbReference>
<evidence type="ECO:0000313" key="9">
    <source>
        <dbReference type="Proteomes" id="UP000779508"/>
    </source>
</evidence>
<evidence type="ECO:0000256" key="6">
    <source>
        <dbReference type="ARBA" id="ARBA00049417"/>
    </source>
</evidence>
<reference evidence="8 9" key="1">
    <citation type="submission" date="2021-06" db="EMBL/GenBank/DDBJ databases">
        <authorList>
            <person name="Sun Q."/>
            <person name="Li D."/>
        </authorList>
    </citation>
    <scope>NUCLEOTIDE SEQUENCE [LARGE SCALE GENOMIC DNA]</scope>
    <source>
        <strain evidence="8 9">MSJ-5</strain>
    </source>
</reference>
<accession>A0ABS6G5G1</accession>
<comment type="catalytic activity">
    <reaction evidence="6">
        <text>P(1),P(4)-bis(5'-adenosyl) tetraphosphate + H2O = 2 ADP + 2 H(+)</text>
        <dbReference type="Rhea" id="RHEA:24252"/>
        <dbReference type="ChEBI" id="CHEBI:15377"/>
        <dbReference type="ChEBI" id="CHEBI:15378"/>
        <dbReference type="ChEBI" id="CHEBI:58141"/>
        <dbReference type="ChEBI" id="CHEBI:456216"/>
        <dbReference type="EC" id="3.6.1.41"/>
    </reaction>
</comment>
<dbReference type="GO" id="GO:0008803">
    <property type="term" value="F:bis(5'-nucleosyl)-tetraphosphatase (symmetrical) activity"/>
    <property type="evidence" value="ECO:0007669"/>
    <property type="project" value="UniProtKB-EC"/>
</dbReference>
<name>A0ABS6G5G1_9FIRM</name>
<keyword evidence="4 8" id="KW-0378">Hydrolase</keyword>
<keyword evidence="9" id="KW-1185">Reference proteome</keyword>
<evidence type="ECO:0000259" key="7">
    <source>
        <dbReference type="PROSITE" id="PS51831"/>
    </source>
</evidence>
<evidence type="ECO:0000256" key="5">
    <source>
        <dbReference type="ARBA" id="ARBA00023004"/>
    </source>
</evidence>
<dbReference type="InterPro" id="IPR005249">
    <property type="entry name" value="YqeK"/>
</dbReference>
<gene>
    <name evidence="8" type="primary">yqeK</name>
    <name evidence="8" type="ORF">KQI88_14965</name>
</gene>
<dbReference type="Pfam" id="PF01966">
    <property type="entry name" value="HD"/>
    <property type="match status" value="1"/>
</dbReference>
<evidence type="ECO:0000313" key="8">
    <source>
        <dbReference type="EMBL" id="MBU5677720.1"/>
    </source>
</evidence>
<dbReference type="NCBIfam" id="TIGR00488">
    <property type="entry name" value="bis(5'-nucleosyl)-tetraphosphatase (symmetrical) YqeK"/>
    <property type="match status" value="1"/>
</dbReference>